<evidence type="ECO:0000313" key="10">
    <source>
        <dbReference type="EMBL" id="MVX60299.1"/>
    </source>
</evidence>
<comment type="function">
    <text evidence="7">Binds to the 23S rRNA.</text>
</comment>
<keyword evidence="3 7" id="KW-0694">RNA-binding</keyword>
<dbReference type="InterPro" id="IPR036791">
    <property type="entry name" value="Ribosomal_bL9_C_sf"/>
</dbReference>
<dbReference type="InterPro" id="IPR000244">
    <property type="entry name" value="Ribosomal_bL9"/>
</dbReference>
<dbReference type="Pfam" id="PF01281">
    <property type="entry name" value="Ribosomal_L9_N"/>
    <property type="match status" value="1"/>
</dbReference>
<evidence type="ECO:0000256" key="3">
    <source>
        <dbReference type="ARBA" id="ARBA00022884"/>
    </source>
</evidence>
<evidence type="ECO:0000256" key="6">
    <source>
        <dbReference type="ARBA" id="ARBA00035292"/>
    </source>
</evidence>
<sequence>MKVILLKELQGKGGEGDVIDVARGFANNFLLTQGYAVRATKGNLKQLEERKKNIAKREEVRIADATALAEKLNAATVRVDAQVGEEGVLFGSVTAPMVAEAIEQQLDIQIDRRRVELGKPIKMVGTYEVPVSLYRDIKGTVTVVVGGGDQMDEESAETVEAFDEALEIAESPADETVEIDGQISEGGTVEAEVTEIEE</sequence>
<dbReference type="InterPro" id="IPR036935">
    <property type="entry name" value="Ribosomal_bL9_N_sf"/>
</dbReference>
<dbReference type="OrthoDB" id="9788336at2"/>
<dbReference type="NCBIfam" id="TIGR00158">
    <property type="entry name" value="L9"/>
    <property type="match status" value="1"/>
</dbReference>
<dbReference type="AlphaFoldDB" id="A0A6N8JMP9"/>
<dbReference type="InterPro" id="IPR020069">
    <property type="entry name" value="Ribosomal_bL9_C"/>
</dbReference>
<dbReference type="SUPFAM" id="SSF55653">
    <property type="entry name" value="Ribosomal protein L9 C-domain"/>
    <property type="match status" value="1"/>
</dbReference>
<gene>
    <name evidence="7" type="primary">rplI</name>
    <name evidence="10" type="ORF">GKZ27_02305</name>
</gene>
<evidence type="ECO:0000256" key="4">
    <source>
        <dbReference type="ARBA" id="ARBA00022980"/>
    </source>
</evidence>
<dbReference type="PROSITE" id="PS00651">
    <property type="entry name" value="RIBOSOMAL_L9"/>
    <property type="match status" value="1"/>
</dbReference>
<organism evidence="10 11">
    <name type="scientific">Adlercreutzia mucosicola</name>
    <dbReference type="NCBI Taxonomy" id="580026"/>
    <lineage>
        <taxon>Bacteria</taxon>
        <taxon>Bacillati</taxon>
        <taxon>Actinomycetota</taxon>
        <taxon>Coriobacteriia</taxon>
        <taxon>Eggerthellales</taxon>
        <taxon>Eggerthellaceae</taxon>
        <taxon>Adlercreutzia</taxon>
    </lineage>
</organism>
<feature type="domain" description="Ribosomal protein L9" evidence="9">
    <location>
        <begin position="13"/>
        <end position="40"/>
    </location>
</feature>
<dbReference type="SUPFAM" id="SSF55658">
    <property type="entry name" value="L9 N-domain-like"/>
    <property type="match status" value="1"/>
</dbReference>
<evidence type="ECO:0000256" key="2">
    <source>
        <dbReference type="ARBA" id="ARBA00022730"/>
    </source>
</evidence>
<dbReference type="EMBL" id="WSRR01000003">
    <property type="protein sequence ID" value="MVX60299.1"/>
    <property type="molecule type" value="Genomic_DNA"/>
</dbReference>
<dbReference type="PANTHER" id="PTHR21368">
    <property type="entry name" value="50S RIBOSOMAL PROTEIN L9"/>
    <property type="match status" value="1"/>
</dbReference>
<dbReference type="Proteomes" id="UP000463388">
    <property type="component" value="Unassembled WGS sequence"/>
</dbReference>
<keyword evidence="11" id="KW-1185">Reference proteome</keyword>
<evidence type="ECO:0000313" key="11">
    <source>
        <dbReference type="Proteomes" id="UP000463388"/>
    </source>
</evidence>
<comment type="similarity">
    <text evidence="1 7">Belongs to the bacterial ribosomal protein bL9 family.</text>
</comment>
<proteinExistence type="inferred from homology"/>
<keyword evidence="2 7" id="KW-0699">rRNA-binding</keyword>
<dbReference type="GO" id="GO:1990904">
    <property type="term" value="C:ribonucleoprotein complex"/>
    <property type="evidence" value="ECO:0007669"/>
    <property type="project" value="UniProtKB-KW"/>
</dbReference>
<name>A0A6N8JMP9_9ACTN</name>
<dbReference type="HAMAP" id="MF_00503">
    <property type="entry name" value="Ribosomal_bL9"/>
    <property type="match status" value="1"/>
</dbReference>
<dbReference type="GO" id="GO:0005840">
    <property type="term" value="C:ribosome"/>
    <property type="evidence" value="ECO:0007669"/>
    <property type="project" value="UniProtKB-KW"/>
</dbReference>
<comment type="caution">
    <text evidence="10">The sequence shown here is derived from an EMBL/GenBank/DDBJ whole genome shotgun (WGS) entry which is preliminary data.</text>
</comment>
<dbReference type="GO" id="GO:0003735">
    <property type="term" value="F:structural constituent of ribosome"/>
    <property type="evidence" value="ECO:0007669"/>
    <property type="project" value="InterPro"/>
</dbReference>
<evidence type="ECO:0000256" key="1">
    <source>
        <dbReference type="ARBA" id="ARBA00010605"/>
    </source>
</evidence>
<dbReference type="Gene3D" id="3.10.430.100">
    <property type="entry name" value="Ribosomal protein L9, C-terminal domain"/>
    <property type="match status" value="1"/>
</dbReference>
<dbReference type="Pfam" id="PF03948">
    <property type="entry name" value="Ribosomal_L9_C"/>
    <property type="match status" value="1"/>
</dbReference>
<dbReference type="GO" id="GO:0019843">
    <property type="term" value="F:rRNA binding"/>
    <property type="evidence" value="ECO:0007669"/>
    <property type="project" value="UniProtKB-UniRule"/>
</dbReference>
<reference evidence="10 11" key="1">
    <citation type="submission" date="2019-12" db="EMBL/GenBank/DDBJ databases">
        <title>Microbes associate with the intestines of laboratory mice.</title>
        <authorList>
            <person name="Navarre W."/>
            <person name="Wong E."/>
        </authorList>
    </citation>
    <scope>NUCLEOTIDE SEQUENCE [LARGE SCALE GENOMIC DNA]</scope>
    <source>
        <strain evidence="10 11">NM66_B29</strain>
    </source>
</reference>
<feature type="coiled-coil region" evidence="8">
    <location>
        <begin position="37"/>
        <end position="75"/>
    </location>
</feature>
<keyword evidence="5 7" id="KW-0687">Ribonucleoprotein</keyword>
<evidence type="ECO:0000256" key="5">
    <source>
        <dbReference type="ARBA" id="ARBA00023274"/>
    </source>
</evidence>
<dbReference type="Gene3D" id="3.40.5.10">
    <property type="entry name" value="Ribosomal protein L9, N-terminal domain"/>
    <property type="match status" value="1"/>
</dbReference>
<evidence type="ECO:0000256" key="8">
    <source>
        <dbReference type="SAM" id="Coils"/>
    </source>
</evidence>
<dbReference type="InterPro" id="IPR020070">
    <property type="entry name" value="Ribosomal_bL9_N"/>
</dbReference>
<dbReference type="InterPro" id="IPR020594">
    <property type="entry name" value="Ribosomal_bL9_bac/chp"/>
</dbReference>
<keyword evidence="8" id="KW-0175">Coiled coil</keyword>
<evidence type="ECO:0000259" key="9">
    <source>
        <dbReference type="PROSITE" id="PS00651"/>
    </source>
</evidence>
<dbReference type="RefSeq" id="WP_160344766.1">
    <property type="nucleotide sequence ID" value="NZ_WSRR01000003.1"/>
</dbReference>
<dbReference type="InterPro" id="IPR009027">
    <property type="entry name" value="Ribosomal_bL9/RNase_H1_N"/>
</dbReference>
<dbReference type="GO" id="GO:0006412">
    <property type="term" value="P:translation"/>
    <property type="evidence" value="ECO:0007669"/>
    <property type="project" value="UniProtKB-UniRule"/>
</dbReference>
<accession>A0A6N8JMP9</accession>
<evidence type="ECO:0000256" key="7">
    <source>
        <dbReference type="HAMAP-Rule" id="MF_00503"/>
    </source>
</evidence>
<keyword evidence="4 7" id="KW-0689">Ribosomal protein</keyword>
<protein>
    <recommendedName>
        <fullName evidence="6 7">Large ribosomal subunit protein bL9</fullName>
    </recommendedName>
</protein>